<dbReference type="Proteomes" id="UP001190700">
    <property type="component" value="Unassembled WGS sequence"/>
</dbReference>
<protein>
    <submittedName>
        <fullName evidence="1">Uncharacterized protein</fullName>
    </submittedName>
</protein>
<name>A0AAE0GX75_9CHLO</name>
<accession>A0AAE0GX75</accession>
<dbReference type="EMBL" id="LGRX02001517">
    <property type="protein sequence ID" value="KAK3286045.1"/>
    <property type="molecule type" value="Genomic_DNA"/>
</dbReference>
<dbReference type="AlphaFoldDB" id="A0AAE0GX75"/>
<keyword evidence="2" id="KW-1185">Reference proteome</keyword>
<dbReference type="SUPFAM" id="SSF47473">
    <property type="entry name" value="EF-hand"/>
    <property type="match status" value="1"/>
</dbReference>
<dbReference type="InterPro" id="IPR011992">
    <property type="entry name" value="EF-hand-dom_pair"/>
</dbReference>
<comment type="caution">
    <text evidence="1">The sequence shown here is derived from an EMBL/GenBank/DDBJ whole genome shotgun (WGS) entry which is preliminary data.</text>
</comment>
<dbReference type="Gene3D" id="1.10.238.10">
    <property type="entry name" value="EF-hand"/>
    <property type="match status" value="1"/>
</dbReference>
<gene>
    <name evidence="1" type="ORF">CYMTET_6373</name>
</gene>
<evidence type="ECO:0000313" key="2">
    <source>
        <dbReference type="Proteomes" id="UP001190700"/>
    </source>
</evidence>
<reference evidence="1 2" key="1">
    <citation type="journal article" date="2015" name="Genome Biol. Evol.">
        <title>Comparative Genomics of a Bacterivorous Green Alga Reveals Evolutionary Causalities and Consequences of Phago-Mixotrophic Mode of Nutrition.</title>
        <authorList>
            <person name="Burns J.A."/>
            <person name="Paasch A."/>
            <person name="Narechania A."/>
            <person name="Kim E."/>
        </authorList>
    </citation>
    <scope>NUCLEOTIDE SEQUENCE [LARGE SCALE GENOMIC DNA]</scope>
    <source>
        <strain evidence="1 2">PLY_AMNH</strain>
    </source>
</reference>
<organism evidence="1 2">
    <name type="scientific">Cymbomonas tetramitiformis</name>
    <dbReference type="NCBI Taxonomy" id="36881"/>
    <lineage>
        <taxon>Eukaryota</taxon>
        <taxon>Viridiplantae</taxon>
        <taxon>Chlorophyta</taxon>
        <taxon>Pyramimonadophyceae</taxon>
        <taxon>Pyramimonadales</taxon>
        <taxon>Pyramimonadaceae</taxon>
        <taxon>Cymbomonas</taxon>
    </lineage>
</organism>
<sequence>MAPTVEDGGDAQALTSMKRCLSSRGFQPVHPQGGRSVTTLTGRFSLAPRCGLATRCGVAGRFSLAPRCGLASRCGVADKPSSPKSCSGCPSRLSHGSPQCRLRGVQERMRGIFRAEDRFDSGSLDSAEICQVLRNVQPGVHEQLLEYFQAMLDVDGLRMFSFEELSQVVHESASVAEGMQGSAALEDGDPLCLLARAVQSNAARAQRVFWELGERDTPGTISAGDAALLVKHFVPHATQQDVRHALIKLCALGLQRLDFAALRQMIEALPLPMIHSAPSDAKHLADADQPGRQAVAISSLACPRKARYSDELESEYERDFEDLSVISEDGLIDDVSVEEEIACNDEKENVGIESLG</sequence>
<evidence type="ECO:0000313" key="1">
    <source>
        <dbReference type="EMBL" id="KAK3286045.1"/>
    </source>
</evidence>
<proteinExistence type="predicted"/>